<feature type="region of interest" description="Disordered" evidence="1">
    <location>
        <begin position="1720"/>
        <end position="1742"/>
    </location>
</feature>
<gene>
    <name evidence="2" type="ORF">SLEP1_g4659</name>
</gene>
<dbReference type="EMBL" id="BPVZ01000004">
    <property type="protein sequence ID" value="GKU90699.1"/>
    <property type="molecule type" value="Genomic_DNA"/>
</dbReference>
<feature type="compositionally biased region" description="Basic and acidic residues" evidence="1">
    <location>
        <begin position="928"/>
        <end position="940"/>
    </location>
</feature>
<feature type="region of interest" description="Disordered" evidence="1">
    <location>
        <begin position="917"/>
        <end position="941"/>
    </location>
</feature>
<feature type="compositionally biased region" description="Polar residues" evidence="1">
    <location>
        <begin position="918"/>
        <end position="927"/>
    </location>
</feature>
<feature type="compositionally biased region" description="Low complexity" evidence="1">
    <location>
        <begin position="485"/>
        <end position="505"/>
    </location>
</feature>
<feature type="compositionally biased region" description="Polar residues" evidence="1">
    <location>
        <begin position="37"/>
        <end position="47"/>
    </location>
</feature>
<evidence type="ECO:0000256" key="1">
    <source>
        <dbReference type="SAM" id="MobiDB-lite"/>
    </source>
</evidence>
<feature type="compositionally biased region" description="Basic and acidic residues" evidence="1">
    <location>
        <begin position="122"/>
        <end position="141"/>
    </location>
</feature>
<dbReference type="Proteomes" id="UP001054252">
    <property type="component" value="Unassembled WGS sequence"/>
</dbReference>
<evidence type="ECO:0000313" key="2">
    <source>
        <dbReference type="EMBL" id="GKU90699.1"/>
    </source>
</evidence>
<sequence>MNRRQLQALCKKHGVPANLKNIEMADRLASIYKENGESVSQGQSPLSNLGVIPCDDDAKKQDKKVTFSPEDQVIFYEVSLHRRVGRRKSMAASMSKNPKEEEDRVVKEDEKVRNRPKRTRNNRMEDHSIESNEIEKVEVVSRSRRSRTQSRKEGSAVQGEAKIAGVAEGSEGVLQLDEPSKVLGRNVVRRESSSVQTGRDESNAVNGDGAGVGKVLRRSKRKAQGDNDSKIVVVAEGSEGVLQLDEPSKVLGRNVVRRKSSAPLTGRAESNAVNGDSAGVGKGLRRSKRKARGDNDCEPQSASIVSAIQSKTDVAEVEEESEGDILLEEPPKGLSRQASRRKSVVPKKGKVRSDGLLVEKETRKRVRNSDLDAIEENDNETDMEKRNSVSQGPSRRSRRHKTVAPADTELAIQGERRPEKNAYVVKEFPRSGQNTSKHNSARSSKKDEIAAVEKDGSLNKGEESILEGETKMTESGPVTEKPSRRTCTASSSTSVTLAPASPTSTEVQKKQEIRWRMATVDEGIASLYGVLAPKELPAGEESLAEPEGAADAKQLDLDTSQWTIECLDGSSKIGKEQRKEASTSVKLGSLSTEQEIWQPCHISPLHGKEYSSVRCDKDKLACGDNVDIEDNYQSCHSLNGKCASADANLVESKLVEIEINDINVDSSDVILQADGLSSADQAYNSDETLVAPEKGLLIVENSNYKSDDADAKEHETYIQEDQNLMKFHDSSMTAVELVQEVNIKHHVDKFDDGGSSKVDSETYLTREEEISSANSSGGEGIFLEGSAIAESIVVAIEKHETADESHLVTKETGIEKSTKAQWTKNGESAVNLSIPSPENKGLAWIATITVNNPENVMCCEVVTEEVKPRNIQSDDVSGFDEDSQQTQDDKVIPVQGDPVELESEMDGQLCQSLGRRATNATDDSMNSRQEESESKVDKVSSGEISVADGFSAIDQKDPAECTGNTLNPLDLQQGLETEELTSCESKFCSSGEVDGEHIKAPIEQDQILAELKDIGIIASQPDGDQSELCESTVLKMVSQIPLKNAEETNSTDFSEEEKLPQFKSFHKATDKKETSVESDHAPAGSCSEKIVEIQGTTSASRPTPQSQAVGTTMSRGENGFSILACEDCSPKKKEESQTRNKNSVHESGVTFEYTSMMVDGEERLMQNEIKYYQSYRSFNGRETLCDTNLVETSVEFESSNENLFSSAMAMLANDFSSFNQEDTSDGLSQLLDLGNVFEIDEPTLGENEDLESDRVSADGERTPVQEDTKFMNLEYANMTSDKIVQEVIMGDQLNESSECNISKGNFEVALKKADEVCLSKSSDGERIIQTESAVKLAPETSTEMVTKIQWSVIDHTGATPFMFEQKSQVSGTICSVENIMSIAGHGIFDVQRNKHEVKTLENEFKEALISGNINRQLTKEKENEDPEGCLNKLPEEMPKKCMDNLSERRAISSVAAEERNANSVENAYNPDVSSQCEFSGFSNKLSFNDHQTDSKEIRENFEAICTNNWDERTLLGDILEVSLPRLVLEQLESAIDGAQCSENEAKIEDSIVLSCKALSLVEPTTLNSEFFSKKLEDHEQLVGERSCDGNVKQPFCEDYSATRKSRKIDAEEENTTHYQVTDVPSDGGRNEMPSEDIGHELTYGGTINEHDEVATVKRVGSRNSAEGLNDFDPCTLEKSNTDLQEAAMEKFKDDKNSLHKATLIDDIDRVLLEEPQCFNEGKNDASESKEIRGSGLPDYMSDSSAEVSKDVRSCENLAFVSSLEPEIVVAKPNEHKGENPDESQIFTSWQMNLFCENGLDGDSSEVTCSEIGTPKTKLIGESSEKVEDKVIEEDAVQVLEEEFGGNQREIAADITGLKFTHPVVSFEANSKDREEIKVEADTSNVEQRFTGHENYKDDVLEMTQAHFSSDRTITKDDASPHFSSSFDNPVSGLDSRDLKEDYLAEADVQDVKFAIQGDKVEDTEETVNFIKGAVGLNVPVTDHSQPFLNSDVGKDNVSEENFMQPQNLSPEHTNAVKEEGSNGCFVKQMNSSVMERKSRTSMIPRLQKKLTMDAMKENMLSPMWKQVGNKTAPKPSSKRRALEDIRKH</sequence>
<feature type="region of interest" description="Disordered" evidence="1">
    <location>
        <begin position="85"/>
        <end position="163"/>
    </location>
</feature>
<feature type="compositionally biased region" description="Basic and acidic residues" evidence="1">
    <location>
        <begin position="444"/>
        <end position="472"/>
    </location>
</feature>
<keyword evidence="3" id="KW-1185">Reference proteome</keyword>
<evidence type="ECO:0000313" key="3">
    <source>
        <dbReference type="Proteomes" id="UP001054252"/>
    </source>
</evidence>
<feature type="region of interest" description="Disordered" evidence="1">
    <location>
        <begin position="36"/>
        <end position="55"/>
    </location>
</feature>
<proteinExistence type="predicted"/>
<feature type="compositionally biased region" description="Basic and acidic residues" evidence="1">
    <location>
        <begin position="97"/>
        <end position="113"/>
    </location>
</feature>
<feature type="region of interest" description="Disordered" evidence="1">
    <location>
        <begin position="1094"/>
        <end position="1113"/>
    </location>
</feature>
<comment type="caution">
    <text evidence="2">The sequence shown here is derived from an EMBL/GenBank/DDBJ whole genome shotgun (WGS) entry which is preliminary data.</text>
</comment>
<feature type="compositionally biased region" description="Polar residues" evidence="1">
    <location>
        <begin position="298"/>
        <end position="312"/>
    </location>
</feature>
<feature type="region of interest" description="Disordered" evidence="1">
    <location>
        <begin position="257"/>
        <end position="510"/>
    </location>
</feature>
<feature type="compositionally biased region" description="Basic residues" evidence="1">
    <location>
        <begin position="338"/>
        <end position="350"/>
    </location>
</feature>
<name>A0AAV5HZW4_9ROSI</name>
<feature type="region of interest" description="Disordered" evidence="1">
    <location>
        <begin position="2064"/>
        <end position="2088"/>
    </location>
</feature>
<feature type="compositionally biased region" description="Polar residues" evidence="1">
    <location>
        <begin position="431"/>
        <end position="442"/>
    </location>
</feature>
<organism evidence="2 3">
    <name type="scientific">Rubroshorea leprosula</name>
    <dbReference type="NCBI Taxonomy" id="152421"/>
    <lineage>
        <taxon>Eukaryota</taxon>
        <taxon>Viridiplantae</taxon>
        <taxon>Streptophyta</taxon>
        <taxon>Embryophyta</taxon>
        <taxon>Tracheophyta</taxon>
        <taxon>Spermatophyta</taxon>
        <taxon>Magnoliopsida</taxon>
        <taxon>eudicotyledons</taxon>
        <taxon>Gunneridae</taxon>
        <taxon>Pentapetalae</taxon>
        <taxon>rosids</taxon>
        <taxon>malvids</taxon>
        <taxon>Malvales</taxon>
        <taxon>Dipterocarpaceae</taxon>
        <taxon>Rubroshorea</taxon>
    </lineage>
</organism>
<accession>A0AAV5HZW4</accession>
<feature type="compositionally biased region" description="Basic and acidic residues" evidence="1">
    <location>
        <begin position="1721"/>
        <end position="1732"/>
    </location>
</feature>
<feature type="compositionally biased region" description="Acidic residues" evidence="1">
    <location>
        <begin position="372"/>
        <end position="381"/>
    </location>
</feature>
<feature type="compositionally biased region" description="Basic and acidic residues" evidence="1">
    <location>
        <begin position="188"/>
        <end position="202"/>
    </location>
</feature>
<feature type="compositionally biased region" description="Basic and acidic residues" evidence="1">
    <location>
        <begin position="1252"/>
        <end position="1262"/>
    </location>
</feature>
<feature type="compositionally biased region" description="Acidic residues" evidence="1">
    <location>
        <begin position="315"/>
        <end position="327"/>
    </location>
</feature>
<feature type="region of interest" description="Disordered" evidence="1">
    <location>
        <begin position="869"/>
        <end position="890"/>
    </location>
</feature>
<feature type="compositionally biased region" description="Basic and acidic residues" evidence="1">
    <location>
        <begin position="351"/>
        <end position="370"/>
    </location>
</feature>
<feature type="region of interest" description="Disordered" evidence="1">
    <location>
        <begin position="1243"/>
        <end position="1262"/>
    </location>
</feature>
<reference evidence="2 3" key="1">
    <citation type="journal article" date="2021" name="Commun. Biol.">
        <title>The genome of Shorea leprosula (Dipterocarpaceae) highlights the ecological relevance of drought in aseasonal tropical rainforests.</title>
        <authorList>
            <person name="Ng K.K.S."/>
            <person name="Kobayashi M.J."/>
            <person name="Fawcett J.A."/>
            <person name="Hatakeyama M."/>
            <person name="Paape T."/>
            <person name="Ng C.H."/>
            <person name="Ang C.C."/>
            <person name="Tnah L.H."/>
            <person name="Lee C.T."/>
            <person name="Nishiyama T."/>
            <person name="Sese J."/>
            <person name="O'Brien M.J."/>
            <person name="Copetti D."/>
            <person name="Mohd Noor M.I."/>
            <person name="Ong R.C."/>
            <person name="Putra M."/>
            <person name="Sireger I.Z."/>
            <person name="Indrioko S."/>
            <person name="Kosugi Y."/>
            <person name="Izuno A."/>
            <person name="Isagi Y."/>
            <person name="Lee S.L."/>
            <person name="Shimizu K.K."/>
        </authorList>
    </citation>
    <scope>NUCLEOTIDE SEQUENCE [LARGE SCALE GENOMIC DNA]</scope>
    <source>
        <strain evidence="2">214</strain>
    </source>
</reference>
<protein>
    <submittedName>
        <fullName evidence="2">Uncharacterized protein</fullName>
    </submittedName>
</protein>
<feature type="region of interest" description="Disordered" evidence="1">
    <location>
        <begin position="185"/>
        <end position="229"/>
    </location>
</feature>